<dbReference type="GO" id="GO:0044781">
    <property type="term" value="P:bacterial-type flagellum organization"/>
    <property type="evidence" value="ECO:0007669"/>
    <property type="project" value="UniProtKB-KW"/>
</dbReference>
<evidence type="ECO:0000256" key="11">
    <source>
        <dbReference type="SAM" id="Coils"/>
    </source>
</evidence>
<name>A0A845L9R2_HELGE</name>
<evidence type="ECO:0000256" key="7">
    <source>
        <dbReference type="ARBA" id="ARBA00022795"/>
    </source>
</evidence>
<evidence type="ECO:0000256" key="9">
    <source>
        <dbReference type="ARBA" id="ARBA00023136"/>
    </source>
</evidence>
<gene>
    <name evidence="12" type="primary">fliJ</name>
    <name evidence="12" type="ORF">GTO89_10540</name>
</gene>
<keyword evidence="9" id="KW-0472">Membrane</keyword>
<dbReference type="Proteomes" id="UP000471031">
    <property type="component" value="Unassembled WGS sequence"/>
</dbReference>
<dbReference type="GO" id="GO:0071973">
    <property type="term" value="P:bacterial-type flagellum-dependent cell motility"/>
    <property type="evidence" value="ECO:0007669"/>
    <property type="project" value="InterPro"/>
</dbReference>
<evidence type="ECO:0000256" key="8">
    <source>
        <dbReference type="ARBA" id="ARBA00022927"/>
    </source>
</evidence>
<dbReference type="RefSeq" id="WP_161262048.1">
    <property type="nucleotide sequence ID" value="NZ_JAFBDC010000007.1"/>
</dbReference>
<dbReference type="GO" id="GO:0005886">
    <property type="term" value="C:plasma membrane"/>
    <property type="evidence" value="ECO:0007669"/>
    <property type="project" value="UniProtKB-SubCell"/>
</dbReference>
<dbReference type="Pfam" id="PF02050">
    <property type="entry name" value="FliJ"/>
    <property type="match status" value="1"/>
</dbReference>
<reference evidence="12 13" key="1">
    <citation type="submission" date="2020-01" db="EMBL/GenBank/DDBJ databases">
        <title>Whole genome sequence of Heliobacterium gestii DSM 11169.</title>
        <authorList>
            <person name="Kyndt J.A."/>
            <person name="Meyer T.E."/>
        </authorList>
    </citation>
    <scope>NUCLEOTIDE SEQUENCE [LARGE SCALE GENOMIC DNA]</scope>
    <source>
        <strain evidence="12 13">DSM 11169</strain>
    </source>
</reference>
<keyword evidence="5" id="KW-1003">Cell membrane</keyword>
<evidence type="ECO:0000256" key="1">
    <source>
        <dbReference type="ARBA" id="ARBA00004413"/>
    </source>
</evidence>
<feature type="coiled-coil region" evidence="11">
    <location>
        <begin position="19"/>
        <end position="53"/>
    </location>
</feature>
<evidence type="ECO:0000256" key="4">
    <source>
        <dbReference type="ARBA" id="ARBA00022448"/>
    </source>
</evidence>
<dbReference type="NCBIfam" id="TIGR02473">
    <property type="entry name" value="flagell_FliJ"/>
    <property type="match status" value="1"/>
</dbReference>
<evidence type="ECO:0000313" key="13">
    <source>
        <dbReference type="Proteomes" id="UP000471031"/>
    </source>
</evidence>
<keyword evidence="10" id="KW-1006">Bacterial flagellum protein export</keyword>
<dbReference type="GO" id="GO:0015031">
    <property type="term" value="P:protein transport"/>
    <property type="evidence" value="ECO:0007669"/>
    <property type="project" value="UniProtKB-KW"/>
</dbReference>
<evidence type="ECO:0000256" key="6">
    <source>
        <dbReference type="ARBA" id="ARBA00022500"/>
    </source>
</evidence>
<evidence type="ECO:0000256" key="3">
    <source>
        <dbReference type="ARBA" id="ARBA00020392"/>
    </source>
</evidence>
<evidence type="ECO:0000313" key="12">
    <source>
        <dbReference type="EMBL" id="MZP43477.1"/>
    </source>
</evidence>
<evidence type="ECO:0000256" key="2">
    <source>
        <dbReference type="ARBA" id="ARBA00010004"/>
    </source>
</evidence>
<sequence>MKPFRFKLQTALDLKLRQEDALKGELQRQQEAVREKEAELARLRNTMADAVDNIRPHAGMPFDVEERRLFNHYWLRLKELEARQETELQREQSKLEEIRQRLLEMMRDRKVMERLKEKHLADYKKTLLREEQKLLDEMALNRFIGNHQYTE</sequence>
<keyword evidence="12" id="KW-0969">Cilium</keyword>
<keyword evidence="12" id="KW-0966">Cell projection</keyword>
<protein>
    <recommendedName>
        <fullName evidence="3">Flagellar FliJ protein</fullName>
    </recommendedName>
</protein>
<dbReference type="OrthoDB" id="1727315at2"/>
<dbReference type="InterPro" id="IPR012823">
    <property type="entry name" value="Flagell_FliJ"/>
</dbReference>
<feature type="coiled-coil region" evidence="11">
    <location>
        <begin position="81"/>
        <end position="115"/>
    </location>
</feature>
<dbReference type="GO" id="GO:0006935">
    <property type="term" value="P:chemotaxis"/>
    <property type="evidence" value="ECO:0007669"/>
    <property type="project" value="UniProtKB-KW"/>
</dbReference>
<dbReference type="AlphaFoldDB" id="A0A845L9R2"/>
<comment type="subcellular location">
    <subcellularLocation>
        <location evidence="1">Cell membrane</location>
        <topology evidence="1">Peripheral membrane protein</topology>
        <orientation evidence="1">Cytoplasmic side</orientation>
    </subcellularLocation>
</comment>
<keyword evidence="6" id="KW-0145">Chemotaxis</keyword>
<dbReference type="InterPro" id="IPR053716">
    <property type="entry name" value="Flag_assembly_chemotaxis_eff"/>
</dbReference>
<keyword evidence="4" id="KW-0813">Transport</keyword>
<keyword evidence="12" id="KW-0282">Flagellum</keyword>
<proteinExistence type="inferred from homology"/>
<evidence type="ECO:0000256" key="10">
    <source>
        <dbReference type="ARBA" id="ARBA00023225"/>
    </source>
</evidence>
<organism evidence="12 13">
    <name type="scientific">Heliomicrobium gestii</name>
    <name type="common">Heliobacterium gestii</name>
    <dbReference type="NCBI Taxonomy" id="2699"/>
    <lineage>
        <taxon>Bacteria</taxon>
        <taxon>Bacillati</taxon>
        <taxon>Bacillota</taxon>
        <taxon>Clostridia</taxon>
        <taxon>Eubacteriales</taxon>
        <taxon>Heliobacteriaceae</taxon>
        <taxon>Heliomicrobium</taxon>
    </lineage>
</organism>
<accession>A0A845L9R2</accession>
<keyword evidence="13" id="KW-1185">Reference proteome</keyword>
<keyword evidence="7" id="KW-1005">Bacterial flagellum biogenesis</keyword>
<evidence type="ECO:0000256" key="5">
    <source>
        <dbReference type="ARBA" id="ARBA00022475"/>
    </source>
</evidence>
<comment type="caution">
    <text evidence="12">The sequence shown here is derived from an EMBL/GenBank/DDBJ whole genome shotgun (WGS) entry which is preliminary data.</text>
</comment>
<dbReference type="Gene3D" id="1.10.287.1700">
    <property type="match status" value="1"/>
</dbReference>
<keyword evidence="8" id="KW-0653">Protein transport</keyword>
<dbReference type="EMBL" id="WXEX01000008">
    <property type="protein sequence ID" value="MZP43477.1"/>
    <property type="molecule type" value="Genomic_DNA"/>
</dbReference>
<dbReference type="GO" id="GO:0009288">
    <property type="term" value="C:bacterial-type flagellum"/>
    <property type="evidence" value="ECO:0007669"/>
    <property type="project" value="InterPro"/>
</dbReference>
<comment type="similarity">
    <text evidence="2">Belongs to the FliJ family.</text>
</comment>
<keyword evidence="11" id="KW-0175">Coiled coil</keyword>